<dbReference type="PANTHER" id="PTHR43399:SF4">
    <property type="entry name" value="CELL WALL-ASSOCIATED PROTEASE"/>
    <property type="match status" value="1"/>
</dbReference>
<dbReference type="InterPro" id="IPR000209">
    <property type="entry name" value="Peptidase_S8/S53_dom"/>
</dbReference>
<dbReference type="Gene3D" id="3.40.50.200">
    <property type="entry name" value="Peptidase S8/S53 domain"/>
    <property type="match status" value="1"/>
</dbReference>
<dbReference type="PRINTS" id="PR00723">
    <property type="entry name" value="SUBTILISIN"/>
</dbReference>
<evidence type="ECO:0000256" key="7">
    <source>
        <dbReference type="PROSITE-ProRule" id="PRU01240"/>
    </source>
</evidence>
<dbReference type="PROSITE" id="PS51272">
    <property type="entry name" value="SLH"/>
    <property type="match status" value="3"/>
</dbReference>
<evidence type="ECO:0000256" key="4">
    <source>
        <dbReference type="ARBA" id="ARBA00022670"/>
    </source>
</evidence>
<comment type="similarity">
    <text evidence="2 7">Belongs to the peptidase S8 family.</text>
</comment>
<evidence type="ECO:0000256" key="2">
    <source>
        <dbReference type="ARBA" id="ARBA00011073"/>
    </source>
</evidence>
<evidence type="ECO:0000256" key="1">
    <source>
        <dbReference type="ARBA" id="ARBA00004613"/>
    </source>
</evidence>
<evidence type="ECO:0000259" key="8">
    <source>
        <dbReference type="PROSITE" id="PS51272"/>
    </source>
</evidence>
<dbReference type="GO" id="GO:0006508">
    <property type="term" value="P:proteolysis"/>
    <property type="evidence" value="ECO:0007669"/>
    <property type="project" value="UniProtKB-KW"/>
</dbReference>
<feature type="active site" description="Charge relay system" evidence="7">
    <location>
        <position position="197"/>
    </location>
</feature>
<dbReference type="InterPro" id="IPR034084">
    <property type="entry name" value="Thermitase-like_dom"/>
</dbReference>
<gene>
    <name evidence="9" type="ORF">BHU72_00065</name>
</gene>
<dbReference type="InterPro" id="IPR036852">
    <property type="entry name" value="Peptidase_S8/S53_dom_sf"/>
</dbReference>
<dbReference type="Pfam" id="PF00082">
    <property type="entry name" value="Peptidase_S8"/>
    <property type="match status" value="1"/>
</dbReference>
<keyword evidence="3" id="KW-0964">Secreted</keyword>
<dbReference type="PROSITE" id="PS00138">
    <property type="entry name" value="SUBTILASE_SER"/>
    <property type="match status" value="1"/>
</dbReference>
<dbReference type="InterPro" id="IPR051048">
    <property type="entry name" value="Peptidase_S8/S53_subtilisin"/>
</dbReference>
<keyword evidence="10" id="KW-1185">Reference proteome</keyword>
<dbReference type="InterPro" id="IPR001119">
    <property type="entry name" value="SLH_dom"/>
</dbReference>
<name>A0A1E5L9H3_9FIRM</name>
<dbReference type="OrthoDB" id="9798386at2"/>
<protein>
    <recommendedName>
        <fullName evidence="8">SLH domain-containing protein</fullName>
    </recommendedName>
</protein>
<comment type="subcellular location">
    <subcellularLocation>
        <location evidence="1">Secreted</location>
    </subcellularLocation>
</comment>
<accession>A0A1E5L9H3</accession>
<reference evidence="9 10" key="1">
    <citation type="submission" date="2016-09" db="EMBL/GenBank/DDBJ databases">
        <title>Desulfuribacillus arsenicus sp. nov., an obligately anaerobic, dissimilatory arsenic- and antimonate-reducing bacterium isolated from anoxic sediments.</title>
        <authorList>
            <person name="Abin C.A."/>
            <person name="Hollibaugh J.T."/>
        </authorList>
    </citation>
    <scope>NUCLEOTIDE SEQUENCE [LARGE SCALE GENOMIC DNA]</scope>
    <source>
        <strain evidence="9 10">MLFW-2</strain>
    </source>
</reference>
<dbReference type="GO" id="GO:0005576">
    <property type="term" value="C:extracellular region"/>
    <property type="evidence" value="ECO:0007669"/>
    <property type="project" value="UniProtKB-SubCell"/>
</dbReference>
<keyword evidence="6 7" id="KW-0720">Serine protease</keyword>
<proteinExistence type="inferred from homology"/>
<comment type="caution">
    <text evidence="9">The sequence shown here is derived from an EMBL/GenBank/DDBJ whole genome shotgun (WGS) entry which is preliminary data.</text>
</comment>
<dbReference type="RefSeq" id="WP_069700585.1">
    <property type="nucleotide sequence ID" value="NZ_MJAT01000001.1"/>
</dbReference>
<feature type="active site" description="Charge relay system" evidence="7">
    <location>
        <position position="164"/>
    </location>
</feature>
<dbReference type="Proteomes" id="UP000095255">
    <property type="component" value="Unassembled WGS sequence"/>
</dbReference>
<dbReference type="SUPFAM" id="SSF89260">
    <property type="entry name" value="Collagen-binding domain"/>
    <property type="match status" value="3"/>
</dbReference>
<dbReference type="PANTHER" id="PTHR43399">
    <property type="entry name" value="SUBTILISIN-RELATED"/>
    <property type="match status" value="1"/>
</dbReference>
<organism evidence="9 10">
    <name type="scientific">Desulfuribacillus stibiiarsenatis</name>
    <dbReference type="NCBI Taxonomy" id="1390249"/>
    <lineage>
        <taxon>Bacteria</taxon>
        <taxon>Bacillati</taxon>
        <taxon>Bacillota</taxon>
        <taxon>Desulfuribacillia</taxon>
        <taxon>Desulfuribacillales</taxon>
        <taxon>Desulfuribacillaceae</taxon>
        <taxon>Desulfuribacillus</taxon>
    </lineage>
</organism>
<dbReference type="CDD" id="cd07484">
    <property type="entry name" value="Peptidases_S8_Thermitase_like"/>
    <property type="match status" value="1"/>
</dbReference>
<dbReference type="AlphaFoldDB" id="A0A1E5L9H3"/>
<evidence type="ECO:0000256" key="3">
    <source>
        <dbReference type="ARBA" id="ARBA00022525"/>
    </source>
</evidence>
<dbReference type="InterPro" id="IPR022398">
    <property type="entry name" value="Peptidase_S8_His-AS"/>
</dbReference>
<feature type="domain" description="SLH" evidence="8">
    <location>
        <begin position="875"/>
        <end position="938"/>
    </location>
</feature>
<feature type="domain" description="SLH" evidence="8">
    <location>
        <begin position="940"/>
        <end position="997"/>
    </location>
</feature>
<feature type="active site" description="Charge relay system" evidence="7">
    <location>
        <position position="350"/>
    </location>
</feature>
<dbReference type="PROSITE" id="PS51892">
    <property type="entry name" value="SUBTILASE"/>
    <property type="match status" value="1"/>
</dbReference>
<evidence type="ECO:0000256" key="6">
    <source>
        <dbReference type="ARBA" id="ARBA00022825"/>
    </source>
</evidence>
<dbReference type="InterPro" id="IPR023828">
    <property type="entry name" value="Peptidase_S8_Ser-AS"/>
</dbReference>
<dbReference type="EMBL" id="MJAT01000001">
    <property type="protein sequence ID" value="OEH86708.1"/>
    <property type="molecule type" value="Genomic_DNA"/>
</dbReference>
<feature type="domain" description="SLH" evidence="8">
    <location>
        <begin position="809"/>
        <end position="872"/>
    </location>
</feature>
<dbReference type="STRING" id="1390249.BHU72_00065"/>
<evidence type="ECO:0000313" key="10">
    <source>
        <dbReference type="Proteomes" id="UP000095255"/>
    </source>
</evidence>
<dbReference type="SUPFAM" id="SSF52743">
    <property type="entry name" value="Subtilisin-like"/>
    <property type="match status" value="1"/>
</dbReference>
<keyword evidence="5 7" id="KW-0378">Hydrolase</keyword>
<dbReference type="Pfam" id="PF00395">
    <property type="entry name" value="SLH"/>
    <property type="match status" value="2"/>
</dbReference>
<dbReference type="InterPro" id="IPR015500">
    <property type="entry name" value="Peptidase_S8_subtilisin-rel"/>
</dbReference>
<dbReference type="Gene3D" id="2.60.120.380">
    <property type="match status" value="3"/>
</dbReference>
<dbReference type="PROSITE" id="PS00137">
    <property type="entry name" value="SUBTILASE_HIS"/>
    <property type="match status" value="1"/>
</dbReference>
<dbReference type="GO" id="GO:0004252">
    <property type="term" value="F:serine-type endopeptidase activity"/>
    <property type="evidence" value="ECO:0007669"/>
    <property type="project" value="UniProtKB-UniRule"/>
</dbReference>
<keyword evidence="4 7" id="KW-0645">Protease</keyword>
<evidence type="ECO:0000313" key="9">
    <source>
        <dbReference type="EMBL" id="OEH86708.1"/>
    </source>
</evidence>
<evidence type="ECO:0000256" key="5">
    <source>
        <dbReference type="ARBA" id="ARBA00022801"/>
    </source>
</evidence>
<sequence length="997" mass="113343">MLFLREQRIILCIIIVLLLVVVPLEATDFVLSESSIPTDEITEEKIQDHFHEIIVKWRDGVNLPTIPGTALIDKDMEERIAKLAVHNHYKVQDVMYSVQNHADIEYVQPNYRYKIHARASQTSVRPVQATDPDIMKQWHLEAVSLPSAWTLSKGNSNIIIAILDTGVDLESPDLAANLVPGYNVLKPELPPKDDYGHGTQVASILGSIGNNQLGGAGVLWNAKIMPIKVLDRGGEGDDYSIGQGIRYAVRNGAKVIVLSLGDRLYSKHMDEAVRFAENEGVLLVAATGNNGSTVNYPAAFPTVLAVGAFDQNYKVPAYSNFGPEIDVVAPGQDIYTTTLRGQSVVNSGTSMSAPIVAGIAGLIYSKYPDMKPWQVRQLLRQSAVDMHEAGWDQRSGYGRVDAYRALTMVPEIDIWENNNTVEQSKVFPRDTKIYSALQGVNDVDWFYIDIKHRGKVNVPFNSDFQGLGVQWFRYVMNEQNEAGILTPVAYSPERNFESGRYYFRVSVVNWDRMIASLQQKSVHPSQFDQTSIEYQLEHLFTVAEDQYEVNNTIHQAALIDIMKIEYIEEGNPYITVQGTLHRDGDLDWYQLDLPNPGEVILEVVNDYGRLDPVLTISRTLSSTASRYTVIDDHPQGAGEYWRGNVEAGKFYFMVTDYQRAKHPIPYEIRITYIQKYVDSWEPNNQRYVAPAIMKDHDVYAFLNGNQDRDWFAFYIEEDTYVDIDFTALVPKHNLDGVEFAMNIFESTKGTYTYSKSVANMRELLYHNIFSPGVYYIELMKSGVESTNNLQIPYKLRLTKKPVGEINRANMKVVLKDLYNPELEKAVYELVNRNIVQGFPDQTYRPLKPLTRGELVTLILRSKNIDITKEALAIPKRLTNQDIQSNHWAYDAMKVAMQRKIIVGYQDQTLRPDAFVTRAELAVMLRRAHSESYQELKAIGNLPAMPDVAKQHWAHYDISINVWMGFVESFGDDYFKPDKNADREQVALALHRILERKL</sequence>